<comment type="catalytic activity">
    <reaction evidence="2">
        <text>2 GTP = 3',3'-c-di-GMP + 2 diphosphate</text>
        <dbReference type="Rhea" id="RHEA:24898"/>
        <dbReference type="ChEBI" id="CHEBI:33019"/>
        <dbReference type="ChEBI" id="CHEBI:37565"/>
        <dbReference type="ChEBI" id="CHEBI:58805"/>
        <dbReference type="EC" id="2.7.7.65"/>
    </reaction>
</comment>
<accession>A0A2S0P6W1</accession>
<feature type="transmembrane region" description="Helical" evidence="3">
    <location>
        <begin position="207"/>
        <end position="225"/>
    </location>
</feature>
<feature type="transmembrane region" description="Helical" evidence="3">
    <location>
        <begin position="88"/>
        <end position="112"/>
    </location>
</feature>
<feature type="transmembrane region" description="Helical" evidence="3">
    <location>
        <begin position="159"/>
        <end position="182"/>
    </location>
</feature>
<dbReference type="SMART" id="SM00267">
    <property type="entry name" value="GGDEF"/>
    <property type="match status" value="1"/>
</dbReference>
<dbReference type="InterPro" id="IPR033424">
    <property type="entry name" value="MASE4"/>
</dbReference>
<keyword evidence="3" id="KW-1133">Transmembrane helix</keyword>
<dbReference type="SUPFAM" id="SSF55073">
    <property type="entry name" value="Nucleotide cyclase"/>
    <property type="match status" value="1"/>
</dbReference>
<dbReference type="PANTHER" id="PTHR45138:SF9">
    <property type="entry name" value="DIGUANYLATE CYCLASE DGCM-RELATED"/>
    <property type="match status" value="1"/>
</dbReference>
<evidence type="ECO:0000256" key="2">
    <source>
        <dbReference type="ARBA" id="ARBA00034247"/>
    </source>
</evidence>
<reference evidence="5 6" key="1">
    <citation type="submission" date="2018-04" db="EMBL/GenBank/DDBJ databases">
        <title>Denitrifier Microvirgula.</title>
        <authorList>
            <person name="Anderson E."/>
            <person name="Jang J."/>
            <person name="Ishii S."/>
        </authorList>
    </citation>
    <scope>NUCLEOTIDE SEQUENCE [LARGE SCALE GENOMIC DNA]</scope>
    <source>
        <strain evidence="5 6">BE2.4</strain>
    </source>
</reference>
<dbReference type="PANTHER" id="PTHR45138">
    <property type="entry name" value="REGULATORY COMPONENTS OF SENSORY TRANSDUCTION SYSTEM"/>
    <property type="match status" value="1"/>
</dbReference>
<dbReference type="CDD" id="cd01949">
    <property type="entry name" value="GGDEF"/>
    <property type="match status" value="1"/>
</dbReference>
<evidence type="ECO:0000259" key="4">
    <source>
        <dbReference type="PROSITE" id="PS50887"/>
    </source>
</evidence>
<dbReference type="InterPro" id="IPR050469">
    <property type="entry name" value="Diguanylate_Cyclase"/>
</dbReference>
<evidence type="ECO:0000256" key="1">
    <source>
        <dbReference type="ARBA" id="ARBA00012528"/>
    </source>
</evidence>
<dbReference type="GO" id="GO:0052621">
    <property type="term" value="F:diguanylate cyclase activity"/>
    <property type="evidence" value="ECO:0007669"/>
    <property type="project" value="UniProtKB-EC"/>
</dbReference>
<dbReference type="GO" id="GO:0043709">
    <property type="term" value="P:cell adhesion involved in single-species biofilm formation"/>
    <property type="evidence" value="ECO:0007669"/>
    <property type="project" value="TreeGrafter"/>
</dbReference>
<feature type="transmembrane region" description="Helical" evidence="3">
    <location>
        <begin position="232"/>
        <end position="254"/>
    </location>
</feature>
<feature type="transmembrane region" description="Helical" evidence="3">
    <location>
        <begin position="124"/>
        <end position="147"/>
    </location>
</feature>
<dbReference type="Pfam" id="PF00990">
    <property type="entry name" value="GGDEF"/>
    <property type="match status" value="1"/>
</dbReference>
<dbReference type="STRING" id="1122240.GCA_000620105_03308"/>
<feature type="transmembrane region" description="Helical" evidence="3">
    <location>
        <begin position="52"/>
        <end position="76"/>
    </location>
</feature>
<dbReference type="AlphaFoldDB" id="A0A2S0P6W1"/>
<dbReference type="InterPro" id="IPR043128">
    <property type="entry name" value="Rev_trsase/Diguanyl_cyclase"/>
</dbReference>
<dbReference type="EC" id="2.7.7.65" evidence="1"/>
<evidence type="ECO:0000313" key="5">
    <source>
        <dbReference type="EMBL" id="AVY93082.1"/>
    </source>
</evidence>
<protein>
    <recommendedName>
        <fullName evidence="1">diguanylate cyclase</fullName>
        <ecNumber evidence="1">2.7.7.65</ecNumber>
    </recommendedName>
</protein>
<organism evidence="5 6">
    <name type="scientific">Microvirgula aerodenitrificans</name>
    <dbReference type="NCBI Taxonomy" id="57480"/>
    <lineage>
        <taxon>Bacteria</taxon>
        <taxon>Pseudomonadati</taxon>
        <taxon>Pseudomonadota</taxon>
        <taxon>Betaproteobacteria</taxon>
        <taxon>Neisseriales</taxon>
        <taxon>Aquaspirillaceae</taxon>
        <taxon>Microvirgula</taxon>
    </lineage>
</organism>
<feature type="transmembrane region" description="Helical" evidence="3">
    <location>
        <begin position="26"/>
        <end position="46"/>
    </location>
</feature>
<keyword evidence="6" id="KW-1185">Reference proteome</keyword>
<proteinExistence type="predicted"/>
<name>A0A2S0P6W1_9NEIS</name>
<dbReference type="InterPro" id="IPR029787">
    <property type="entry name" value="Nucleotide_cyclase"/>
</dbReference>
<dbReference type="Pfam" id="PF17158">
    <property type="entry name" value="MASE4"/>
    <property type="match status" value="1"/>
</dbReference>
<dbReference type="Proteomes" id="UP000244173">
    <property type="component" value="Chromosome"/>
</dbReference>
<keyword evidence="3" id="KW-0812">Transmembrane</keyword>
<keyword evidence="3" id="KW-0472">Membrane</keyword>
<dbReference type="GO" id="GO:0005886">
    <property type="term" value="C:plasma membrane"/>
    <property type="evidence" value="ECO:0007669"/>
    <property type="project" value="TreeGrafter"/>
</dbReference>
<evidence type="ECO:0000313" key="6">
    <source>
        <dbReference type="Proteomes" id="UP000244173"/>
    </source>
</evidence>
<feature type="domain" description="GGDEF" evidence="4">
    <location>
        <begin position="331"/>
        <end position="471"/>
    </location>
</feature>
<dbReference type="NCBIfam" id="TIGR00254">
    <property type="entry name" value="GGDEF"/>
    <property type="match status" value="1"/>
</dbReference>
<dbReference type="Gene3D" id="3.30.70.270">
    <property type="match status" value="1"/>
</dbReference>
<sequence>MSTAKTSCSSLMTTTFSARYTRLSRFLAGLTAAVMTVVALALLPYADLPAERVALLVPVFSSVQATLNAVIAYLVVLQFYADRKYPTALISIGFAFSALLSAIQIVSLPGVFTEGGNFERFAPIAIWLWVARLSGHALLILLAMLVLKGRPALLASERSVGYQTAVFAIMPVVLAVMVYAFLGYNRDLLPGLMDASGSYSGLAHGRAGYFMLACWTLALLGILLVTRLQRGFDCWLAFSAYSYILYLIVNFTSASRFTIGWYTSRFFELAAAATLLGALLFEVLRMQQRLKKLYSNAYQASIRDGLTGLYSRRYFDTALARELAAAERSRRPLSLLMVDIDYFKQYNDTHGHLAGDDCIRRVAASLLDGFRGSDIVARYGGEEFVVILPDTGRELACQTAERLRSQIMALGIPSVRPADANEPVVTVSIGLSHQPPGAEPRKTMQTLIGEADDALYKAKRQGRNRVVCAAERTDG</sequence>
<dbReference type="GO" id="GO:1902201">
    <property type="term" value="P:negative regulation of bacterial-type flagellum-dependent cell motility"/>
    <property type="evidence" value="ECO:0007669"/>
    <property type="project" value="TreeGrafter"/>
</dbReference>
<dbReference type="FunFam" id="3.30.70.270:FF:000001">
    <property type="entry name" value="Diguanylate cyclase domain protein"/>
    <property type="match status" value="1"/>
</dbReference>
<dbReference type="KEGG" id="maer:DAI18_02760"/>
<evidence type="ECO:0000256" key="3">
    <source>
        <dbReference type="SAM" id="Phobius"/>
    </source>
</evidence>
<dbReference type="InterPro" id="IPR000160">
    <property type="entry name" value="GGDEF_dom"/>
</dbReference>
<dbReference type="EMBL" id="CP028519">
    <property type="protein sequence ID" value="AVY93082.1"/>
    <property type="molecule type" value="Genomic_DNA"/>
</dbReference>
<dbReference type="PROSITE" id="PS50887">
    <property type="entry name" value="GGDEF"/>
    <property type="match status" value="1"/>
</dbReference>
<gene>
    <name evidence="5" type="ORF">DAI18_02760</name>
</gene>
<feature type="transmembrane region" description="Helical" evidence="3">
    <location>
        <begin position="266"/>
        <end position="284"/>
    </location>
</feature>